<proteinExistence type="predicted"/>
<organism evidence="1 2">
    <name type="scientific">Colletotrichum gloeosporioides (strain Cg-14)</name>
    <name type="common">Anthracnose fungus</name>
    <name type="synonym">Glomerella cingulata</name>
    <dbReference type="NCBI Taxonomy" id="1237896"/>
    <lineage>
        <taxon>Eukaryota</taxon>
        <taxon>Fungi</taxon>
        <taxon>Dikarya</taxon>
        <taxon>Ascomycota</taxon>
        <taxon>Pezizomycotina</taxon>
        <taxon>Sordariomycetes</taxon>
        <taxon>Hypocreomycetidae</taxon>
        <taxon>Glomerellales</taxon>
        <taxon>Glomerellaceae</taxon>
        <taxon>Colletotrichum</taxon>
        <taxon>Colletotrichum gloeosporioides species complex</taxon>
    </lineage>
</organism>
<protein>
    <submittedName>
        <fullName evidence="1">Uncharacterized protein</fullName>
    </submittedName>
</protein>
<reference evidence="2" key="1">
    <citation type="journal article" date="2013" name="Mol. Plant Microbe Interact.">
        <title>Global aspects of pacC regulation of pathogenicity genes in Colletotrichum gloeosporioides as revealed by transcriptome analysis.</title>
        <authorList>
            <person name="Alkan N."/>
            <person name="Meng X."/>
            <person name="Friedlander G."/>
            <person name="Reuveni E."/>
            <person name="Sukno S."/>
            <person name="Sherman A."/>
            <person name="Thon M."/>
            <person name="Fluhr R."/>
            <person name="Prusky D."/>
        </authorList>
    </citation>
    <scope>NUCLEOTIDE SEQUENCE [LARGE SCALE GENOMIC DNA]</scope>
    <source>
        <strain evidence="2">Cg-14</strain>
    </source>
</reference>
<comment type="caution">
    <text evidence="1">The sequence shown here is derived from an EMBL/GenBank/DDBJ whole genome shotgun (WGS) entry which is preliminary data.</text>
</comment>
<dbReference type="EMBL" id="AMYD01002998">
    <property type="protein sequence ID" value="EQB47353.1"/>
    <property type="molecule type" value="Genomic_DNA"/>
</dbReference>
<gene>
    <name evidence="1" type="ORF">CGLO_13513</name>
</gene>
<dbReference type="AlphaFoldDB" id="T0K3K5"/>
<accession>T0K3K5</accession>
<evidence type="ECO:0000313" key="1">
    <source>
        <dbReference type="EMBL" id="EQB47353.1"/>
    </source>
</evidence>
<dbReference type="HOGENOM" id="CLU_3433134_0_0_1"/>
<dbReference type="Proteomes" id="UP000015530">
    <property type="component" value="Unassembled WGS sequence"/>
</dbReference>
<evidence type="ECO:0000313" key="2">
    <source>
        <dbReference type="Proteomes" id="UP000015530"/>
    </source>
</evidence>
<name>T0K3K5_COLGC</name>
<sequence>MVTVCGLMKKNAARYT</sequence>